<dbReference type="VEuPathDB" id="CryptoDB:Cvel_1911"/>
<gene>
    <name evidence="1" type="ORF">Cvel_1911.t1</name>
</gene>
<dbReference type="PhylomeDB" id="A0A0K6SAX0"/>
<accession>A0A0K6SAX0</accession>
<dbReference type="EMBL" id="CDMZ01005332">
    <property type="protein sequence ID" value="CUC10715.1"/>
    <property type="molecule type" value="Genomic_DNA"/>
</dbReference>
<sequence length="137" mass="14463">MSDSHMGKEVVKVRETAAHASTPEMQKIVRSHFAPIKGIALQIARKFLTGLGFTAQQFNSTFIGPAGGAEQAPYSSFFEAFRYSSNPLSLASVDSAEAFIASEAHFDIGCITVTTASSLGWGNPMQLLSSRGSGASS</sequence>
<proteinExistence type="predicted"/>
<dbReference type="AlphaFoldDB" id="A0A0K6SAX0"/>
<name>A0A0K6SAX0_9ALVE</name>
<evidence type="ECO:0000313" key="1">
    <source>
        <dbReference type="EMBL" id="CUC10715.1"/>
    </source>
</evidence>
<protein>
    <submittedName>
        <fullName evidence="1">Uncharacterized protein</fullName>
    </submittedName>
</protein>
<reference evidence="1" key="1">
    <citation type="submission" date="2014-11" db="EMBL/GenBank/DDBJ databases">
        <title>Molecular phylogeny of cliff fern family Woodsiaceae with morphological implications.</title>
        <authorList>
            <person name="Shao Y.-Z."/>
            <person name="Wei R."/>
            <person name="Zhang X.-C."/>
        </authorList>
    </citation>
    <scope>NUCLEOTIDE SEQUENCE</scope>
</reference>
<organism evidence="1">
    <name type="scientific">Chromera velia CCMP2878</name>
    <dbReference type="NCBI Taxonomy" id="1169474"/>
    <lineage>
        <taxon>Eukaryota</taxon>
        <taxon>Sar</taxon>
        <taxon>Alveolata</taxon>
        <taxon>Colpodellida</taxon>
        <taxon>Chromeraceae</taxon>
        <taxon>Chromera</taxon>
    </lineage>
</organism>